<sequence>MFKDKTLLITGGTGSFGNAMLNRLLDTDIGEIRIFSRDEKKQDDMRKKYNNKKIKFLIGDVRDITSVKNCVRGVDYIFHAAALKQVPSCEFFPLETVKTNILGTENVLSAAVEAGVKKVVCLSTDKAVYPINAMGMSKALMEKTFISKARTAENIVICGTRYGNVMASRGSVIPLFIEQIKNGQPLTVTDPDMTRFLMNLDDAIELVLYAFENGKSGDRMVKKSPAATVGDLAQALKVLFHADNEIQNIGIRMGEKMHETLLTREEMASAMDMGDYFCIPADESDLNYAKYFSDGNRDIGTIQEYNSSNTHRLTPEELKETLSGCSYVANELKEWNHL</sequence>
<dbReference type="SUPFAM" id="SSF51735">
    <property type="entry name" value="NAD(P)-binding Rossmann-fold domains"/>
    <property type="match status" value="1"/>
</dbReference>
<dbReference type="AlphaFoldDB" id="A0A2S6HVV1"/>
<dbReference type="CDD" id="cd05237">
    <property type="entry name" value="UDP_invert_4-6DH_SDR_e"/>
    <property type="match status" value="1"/>
</dbReference>
<dbReference type="EMBL" id="PTJA01000003">
    <property type="protein sequence ID" value="PPK82076.1"/>
    <property type="molecule type" value="Genomic_DNA"/>
</dbReference>
<evidence type="ECO:0000256" key="7">
    <source>
        <dbReference type="ARBA" id="ARBA00031367"/>
    </source>
</evidence>
<dbReference type="GO" id="GO:0003978">
    <property type="term" value="F:UDP-glucose 4-epimerase activity"/>
    <property type="evidence" value="ECO:0007669"/>
    <property type="project" value="UniProtKB-EC"/>
</dbReference>
<evidence type="ECO:0000256" key="5">
    <source>
        <dbReference type="ARBA" id="ARBA00022985"/>
    </source>
</evidence>
<evidence type="ECO:0000313" key="11">
    <source>
        <dbReference type="EMBL" id="PPK82076.1"/>
    </source>
</evidence>
<reference evidence="11 12" key="1">
    <citation type="submission" date="2018-02" db="EMBL/GenBank/DDBJ databases">
        <title>Genomic Encyclopedia of Archaeal and Bacterial Type Strains, Phase II (KMG-II): from individual species to whole genera.</title>
        <authorList>
            <person name="Goeker M."/>
        </authorList>
    </citation>
    <scope>NUCLEOTIDE SEQUENCE [LARGE SCALE GENOMIC DNA]</scope>
    <source>
        <strain evidence="11 12">DSM 3808</strain>
    </source>
</reference>
<dbReference type="InterPro" id="IPR051203">
    <property type="entry name" value="Polysaccharide_Synthase-Rel"/>
</dbReference>
<feature type="domain" description="Polysaccharide biosynthesis protein CapD-like" evidence="9">
    <location>
        <begin position="7"/>
        <end position="279"/>
    </location>
</feature>
<gene>
    <name evidence="11" type="ORF">BXY41_103291</name>
</gene>
<keyword evidence="12" id="KW-1185">Reference proteome</keyword>
<evidence type="ECO:0000256" key="2">
    <source>
        <dbReference type="ARBA" id="ARBA00007430"/>
    </source>
</evidence>
<evidence type="ECO:0000313" key="12">
    <source>
        <dbReference type="Proteomes" id="UP000237749"/>
    </source>
</evidence>
<dbReference type="GO" id="GO:0009103">
    <property type="term" value="P:lipopolysaccharide biosynthetic process"/>
    <property type="evidence" value="ECO:0007669"/>
    <property type="project" value="UniProtKB-KW"/>
</dbReference>
<evidence type="ECO:0000256" key="8">
    <source>
        <dbReference type="ARBA" id="ARBA00033067"/>
    </source>
</evidence>
<evidence type="ECO:0000256" key="3">
    <source>
        <dbReference type="ARBA" id="ARBA00013189"/>
    </source>
</evidence>
<dbReference type="OrthoDB" id="9803111at2"/>
<dbReference type="Proteomes" id="UP000237749">
    <property type="component" value="Unassembled WGS sequence"/>
</dbReference>
<keyword evidence="6" id="KW-0413">Isomerase</keyword>
<feature type="domain" description="UDP-glucose 4-epimerase CapD C-terminal" evidence="10">
    <location>
        <begin position="282"/>
        <end position="328"/>
    </location>
</feature>
<dbReference type="InterPro" id="IPR036291">
    <property type="entry name" value="NAD(P)-bd_dom_sf"/>
</dbReference>
<comment type="similarity">
    <text evidence="2">Belongs to the polysaccharide synthase family.</text>
</comment>
<dbReference type="PANTHER" id="PTHR43318:SF2">
    <property type="entry name" value="UDP-N-ACETYLGLUCOSAMINE 4,6-DEHYDRATASE (INVERTING)"/>
    <property type="match status" value="1"/>
</dbReference>
<comment type="catalytic activity">
    <reaction evidence="1">
        <text>UDP-alpha-D-glucose = UDP-alpha-D-galactose</text>
        <dbReference type="Rhea" id="RHEA:22168"/>
        <dbReference type="ChEBI" id="CHEBI:58885"/>
        <dbReference type="ChEBI" id="CHEBI:66914"/>
        <dbReference type="EC" id="5.1.3.2"/>
    </reaction>
</comment>
<evidence type="ECO:0000256" key="1">
    <source>
        <dbReference type="ARBA" id="ARBA00000083"/>
    </source>
</evidence>
<dbReference type="RefSeq" id="WP_104436127.1">
    <property type="nucleotide sequence ID" value="NZ_PTJA01000003.1"/>
</dbReference>
<keyword evidence="5" id="KW-0448">Lipopolysaccharide biosynthesis</keyword>
<protein>
    <recommendedName>
        <fullName evidence="4">UDP-glucose 4-epimerase</fullName>
        <ecNumber evidence="3">5.1.3.2</ecNumber>
    </recommendedName>
    <alternativeName>
        <fullName evidence="8">Galactowaldenase</fullName>
    </alternativeName>
    <alternativeName>
        <fullName evidence="7">UDP-galactose 4-epimerase</fullName>
    </alternativeName>
</protein>
<organism evidence="11 12">
    <name type="scientific">Lacrimispora xylanisolvens</name>
    <dbReference type="NCBI Taxonomy" id="384636"/>
    <lineage>
        <taxon>Bacteria</taxon>
        <taxon>Bacillati</taxon>
        <taxon>Bacillota</taxon>
        <taxon>Clostridia</taxon>
        <taxon>Lachnospirales</taxon>
        <taxon>Lachnospiraceae</taxon>
        <taxon>Lacrimispora</taxon>
    </lineage>
</organism>
<evidence type="ECO:0000256" key="6">
    <source>
        <dbReference type="ARBA" id="ARBA00023235"/>
    </source>
</evidence>
<accession>A0A2S6HVV1</accession>
<evidence type="ECO:0000259" key="9">
    <source>
        <dbReference type="Pfam" id="PF02719"/>
    </source>
</evidence>
<dbReference type="InterPro" id="IPR013692">
    <property type="entry name" value="CapD_C"/>
</dbReference>
<comment type="caution">
    <text evidence="11">The sequence shown here is derived from an EMBL/GenBank/DDBJ whole genome shotgun (WGS) entry which is preliminary data.</text>
</comment>
<dbReference type="InterPro" id="IPR003869">
    <property type="entry name" value="Polysac_CapD-like"/>
</dbReference>
<dbReference type="EC" id="5.1.3.2" evidence="3"/>
<dbReference type="Pfam" id="PF08485">
    <property type="entry name" value="Polysacc_syn_2C"/>
    <property type="match status" value="1"/>
</dbReference>
<evidence type="ECO:0000256" key="4">
    <source>
        <dbReference type="ARBA" id="ARBA00018569"/>
    </source>
</evidence>
<evidence type="ECO:0000259" key="10">
    <source>
        <dbReference type="Pfam" id="PF08485"/>
    </source>
</evidence>
<name>A0A2S6HVV1_9FIRM</name>
<dbReference type="Pfam" id="PF02719">
    <property type="entry name" value="Polysacc_synt_2"/>
    <property type="match status" value="1"/>
</dbReference>
<dbReference type="Gene3D" id="3.40.50.720">
    <property type="entry name" value="NAD(P)-binding Rossmann-like Domain"/>
    <property type="match status" value="1"/>
</dbReference>
<proteinExistence type="inferred from homology"/>
<dbReference type="PANTHER" id="PTHR43318">
    <property type="entry name" value="UDP-N-ACETYLGLUCOSAMINE 4,6-DEHYDRATASE"/>
    <property type="match status" value="1"/>
</dbReference>